<evidence type="ECO:0000256" key="11">
    <source>
        <dbReference type="RuleBase" id="RU000488"/>
    </source>
</evidence>
<evidence type="ECO:0000256" key="2">
    <source>
        <dbReference type="ARBA" id="ARBA00006375"/>
    </source>
</evidence>
<dbReference type="Gene3D" id="1.50.40.10">
    <property type="entry name" value="Mitochondrial carrier domain"/>
    <property type="match status" value="1"/>
</dbReference>
<organism evidence="12 13">
    <name type="scientific">Wolfiporia cocos (strain MD-104)</name>
    <name type="common">Brown rot fungus</name>
    <dbReference type="NCBI Taxonomy" id="742152"/>
    <lineage>
        <taxon>Eukaryota</taxon>
        <taxon>Fungi</taxon>
        <taxon>Dikarya</taxon>
        <taxon>Basidiomycota</taxon>
        <taxon>Agaricomycotina</taxon>
        <taxon>Agaricomycetes</taxon>
        <taxon>Polyporales</taxon>
        <taxon>Phaeolaceae</taxon>
        <taxon>Wolfiporia</taxon>
    </lineage>
</organism>
<sequence length="314" mass="33921">MSSLSAVEGFTCGGLAGCAAVTFSNSAEVAKTRLQLQGELSKRGGVKVYQNVFDALLKTWRNEGIRGLQRGIGAAYFYQVALNGCYIGFYEPIRRSINSALDIEPSRQVAATTLLAGSLSAVSGAFFSSPLFLVKARMQAYSPVLPIGTQRYYKHAAHALSTIVLEEGPKGLMRGADAAMLRAAFAGMVQVPSYIWAKGLLVRHGLGDPDSAATFVLSSALSGALVCLAMQPADTALTRVYNQPTMVMPDGRLVGKLYKNPLDCMWKTLKIEGLHGWYKGATAQFCFLLPQTIILLTANDIIVRLYLQARDRPL</sequence>
<dbReference type="GO" id="GO:0005743">
    <property type="term" value="C:mitochondrial inner membrane"/>
    <property type="evidence" value="ECO:0007669"/>
    <property type="project" value="UniProtKB-SubCell"/>
</dbReference>
<evidence type="ECO:0000256" key="9">
    <source>
        <dbReference type="ARBA" id="ARBA00023136"/>
    </source>
</evidence>
<evidence type="ECO:0000256" key="6">
    <source>
        <dbReference type="ARBA" id="ARBA00022792"/>
    </source>
</evidence>
<dbReference type="InterPro" id="IPR023395">
    <property type="entry name" value="MCP_dom_sf"/>
</dbReference>
<dbReference type="EMBL" id="KB467954">
    <property type="protein sequence ID" value="PCH39040.1"/>
    <property type="molecule type" value="Genomic_DNA"/>
</dbReference>
<evidence type="ECO:0000313" key="12">
    <source>
        <dbReference type="EMBL" id="PCH39040.1"/>
    </source>
</evidence>
<name>A0A2H3J9X8_WOLCO</name>
<dbReference type="PROSITE" id="PS50920">
    <property type="entry name" value="SOLCAR"/>
    <property type="match status" value="3"/>
</dbReference>
<dbReference type="InterPro" id="IPR051508">
    <property type="entry name" value="Mito_Carrier_Antiporter"/>
</dbReference>
<keyword evidence="5" id="KW-0677">Repeat</keyword>
<dbReference type="InterPro" id="IPR018108">
    <property type="entry name" value="MCP_transmembrane"/>
</dbReference>
<dbReference type="OMA" id="INCAITM"/>
<comment type="subcellular location">
    <subcellularLocation>
        <location evidence="1">Mitochondrion inner membrane</location>
        <topology evidence="1">Multi-pass membrane protein</topology>
    </subcellularLocation>
</comment>
<evidence type="ECO:0000256" key="4">
    <source>
        <dbReference type="ARBA" id="ARBA00022692"/>
    </source>
</evidence>
<evidence type="ECO:0000313" key="13">
    <source>
        <dbReference type="Proteomes" id="UP000218811"/>
    </source>
</evidence>
<evidence type="ECO:0000256" key="1">
    <source>
        <dbReference type="ARBA" id="ARBA00004448"/>
    </source>
</evidence>
<evidence type="ECO:0000256" key="8">
    <source>
        <dbReference type="ARBA" id="ARBA00023128"/>
    </source>
</evidence>
<accession>A0A2H3J9X8</accession>
<dbReference type="STRING" id="742152.A0A2H3J9X8"/>
<dbReference type="PANTHER" id="PTHR45928:SF1">
    <property type="entry name" value="RE38146P"/>
    <property type="match status" value="1"/>
</dbReference>
<dbReference type="PANTHER" id="PTHR45928">
    <property type="entry name" value="RE38146P"/>
    <property type="match status" value="1"/>
</dbReference>
<dbReference type="OrthoDB" id="6703404at2759"/>
<feature type="repeat" description="Solcar" evidence="10">
    <location>
        <begin position="4"/>
        <end position="96"/>
    </location>
</feature>
<comment type="similarity">
    <text evidence="2 11">Belongs to the mitochondrial carrier (TC 2.A.29) family.</text>
</comment>
<dbReference type="SUPFAM" id="SSF103506">
    <property type="entry name" value="Mitochondrial carrier"/>
    <property type="match status" value="1"/>
</dbReference>
<dbReference type="Pfam" id="PF00153">
    <property type="entry name" value="Mito_carr"/>
    <property type="match status" value="3"/>
</dbReference>
<feature type="repeat" description="Solcar" evidence="10">
    <location>
        <begin position="111"/>
        <end position="200"/>
    </location>
</feature>
<gene>
    <name evidence="12" type="ORF">WOLCODRAFT_110470</name>
</gene>
<keyword evidence="13" id="KW-1185">Reference proteome</keyword>
<keyword evidence="9 10" id="KW-0472">Membrane</keyword>
<keyword evidence="6" id="KW-0999">Mitochondrion inner membrane</keyword>
<evidence type="ECO:0000256" key="5">
    <source>
        <dbReference type="ARBA" id="ARBA00022737"/>
    </source>
</evidence>
<keyword evidence="4 10" id="KW-0812">Transmembrane</keyword>
<evidence type="ECO:0000256" key="3">
    <source>
        <dbReference type="ARBA" id="ARBA00022448"/>
    </source>
</evidence>
<dbReference type="Proteomes" id="UP000218811">
    <property type="component" value="Unassembled WGS sequence"/>
</dbReference>
<dbReference type="AlphaFoldDB" id="A0A2H3J9X8"/>
<keyword evidence="7" id="KW-1133">Transmembrane helix</keyword>
<evidence type="ECO:0000256" key="10">
    <source>
        <dbReference type="PROSITE-ProRule" id="PRU00282"/>
    </source>
</evidence>
<feature type="repeat" description="Solcar" evidence="10">
    <location>
        <begin position="210"/>
        <end position="305"/>
    </location>
</feature>
<evidence type="ECO:0000256" key="7">
    <source>
        <dbReference type="ARBA" id="ARBA00022989"/>
    </source>
</evidence>
<keyword evidence="8" id="KW-0496">Mitochondrion</keyword>
<reference evidence="12 13" key="1">
    <citation type="journal article" date="2012" name="Science">
        <title>The Paleozoic origin of enzymatic lignin decomposition reconstructed from 31 fungal genomes.</title>
        <authorList>
            <person name="Floudas D."/>
            <person name="Binder M."/>
            <person name="Riley R."/>
            <person name="Barry K."/>
            <person name="Blanchette R.A."/>
            <person name="Henrissat B."/>
            <person name="Martinez A.T."/>
            <person name="Otillar R."/>
            <person name="Spatafora J.W."/>
            <person name="Yadav J.S."/>
            <person name="Aerts A."/>
            <person name="Benoit I."/>
            <person name="Boyd A."/>
            <person name="Carlson A."/>
            <person name="Copeland A."/>
            <person name="Coutinho P.M."/>
            <person name="de Vries R.P."/>
            <person name="Ferreira P."/>
            <person name="Findley K."/>
            <person name="Foster B."/>
            <person name="Gaskell J."/>
            <person name="Glotzer D."/>
            <person name="Gorecki P."/>
            <person name="Heitman J."/>
            <person name="Hesse C."/>
            <person name="Hori C."/>
            <person name="Igarashi K."/>
            <person name="Jurgens J.A."/>
            <person name="Kallen N."/>
            <person name="Kersten P."/>
            <person name="Kohler A."/>
            <person name="Kuees U."/>
            <person name="Kumar T.K.A."/>
            <person name="Kuo A."/>
            <person name="LaButti K."/>
            <person name="Larrondo L.F."/>
            <person name="Lindquist E."/>
            <person name="Ling A."/>
            <person name="Lombard V."/>
            <person name="Lucas S."/>
            <person name="Lundell T."/>
            <person name="Martin R."/>
            <person name="McLaughlin D.J."/>
            <person name="Morgenstern I."/>
            <person name="Morin E."/>
            <person name="Murat C."/>
            <person name="Nagy L.G."/>
            <person name="Nolan M."/>
            <person name="Ohm R.A."/>
            <person name="Patyshakuliyeva A."/>
            <person name="Rokas A."/>
            <person name="Ruiz-Duenas F.J."/>
            <person name="Sabat G."/>
            <person name="Salamov A."/>
            <person name="Samejima M."/>
            <person name="Schmutz J."/>
            <person name="Slot J.C."/>
            <person name="St John F."/>
            <person name="Stenlid J."/>
            <person name="Sun H."/>
            <person name="Sun S."/>
            <person name="Syed K."/>
            <person name="Tsang A."/>
            <person name="Wiebenga A."/>
            <person name="Young D."/>
            <person name="Pisabarro A."/>
            <person name="Eastwood D.C."/>
            <person name="Martin F."/>
            <person name="Cullen D."/>
            <person name="Grigoriev I.V."/>
            <person name="Hibbett D.S."/>
        </authorList>
    </citation>
    <scope>NUCLEOTIDE SEQUENCE [LARGE SCALE GENOMIC DNA]</scope>
    <source>
        <strain evidence="12 13">MD-104</strain>
    </source>
</reference>
<keyword evidence="3 11" id="KW-0813">Transport</keyword>
<proteinExistence type="inferred from homology"/>
<protein>
    <submittedName>
        <fullName evidence="12">Oxaloacetate carrier</fullName>
    </submittedName>
</protein>